<organism evidence="1 2">
    <name type="scientific">Cryptococcus gattii EJB2</name>
    <dbReference type="NCBI Taxonomy" id="1296103"/>
    <lineage>
        <taxon>Eukaryota</taxon>
        <taxon>Fungi</taxon>
        <taxon>Dikarya</taxon>
        <taxon>Basidiomycota</taxon>
        <taxon>Agaricomycotina</taxon>
        <taxon>Tremellomycetes</taxon>
        <taxon>Tremellales</taxon>
        <taxon>Cryptococcaceae</taxon>
        <taxon>Cryptococcus</taxon>
        <taxon>Cryptococcus gattii species complex</taxon>
    </lineage>
</organism>
<dbReference type="EMBL" id="KN848696">
    <property type="protein sequence ID" value="KIR79009.1"/>
    <property type="molecule type" value="Genomic_DNA"/>
</dbReference>
<dbReference type="PANTHER" id="PTHR10779">
    <property type="entry name" value="DYNEIN LIGHT CHAIN ROADBLOCK"/>
    <property type="match status" value="1"/>
</dbReference>
<protein>
    <submittedName>
        <fullName evidence="1">Dynein light chain roadblock-type</fullName>
    </submittedName>
</protein>
<reference evidence="1 2" key="1">
    <citation type="submission" date="2015-01" db="EMBL/GenBank/DDBJ databases">
        <title>The Genome Sequence of Cryptococcus gattii EJB2.</title>
        <authorList>
            <consortium name="The Broad Institute Genomics Platform"/>
            <person name="Cuomo C."/>
            <person name="Litvintseva A."/>
            <person name="Chen Y."/>
            <person name="Heitman J."/>
            <person name="Sun S."/>
            <person name="Springer D."/>
            <person name="Dromer F."/>
            <person name="Young S."/>
            <person name="Zeng Q."/>
            <person name="Gargeya S."/>
            <person name="Abouelleil A."/>
            <person name="Alvarado L."/>
            <person name="Chapman S.B."/>
            <person name="Gainer-Dewar J."/>
            <person name="Goldberg J."/>
            <person name="Griggs A."/>
            <person name="Gujja S."/>
            <person name="Hansen M."/>
            <person name="Howarth C."/>
            <person name="Imamovic A."/>
            <person name="Larimer J."/>
            <person name="Murphy C."/>
            <person name="Naylor J."/>
            <person name="Pearson M."/>
            <person name="Priest M."/>
            <person name="Roberts A."/>
            <person name="Saif S."/>
            <person name="Shea T."/>
            <person name="Sykes S."/>
            <person name="Wortman J."/>
            <person name="Nusbaum C."/>
            <person name="Birren B."/>
        </authorList>
    </citation>
    <scope>NUCLEOTIDE SEQUENCE [LARGE SCALE GENOMIC DNA]</scope>
    <source>
        <strain evidence="1 2">EJB2</strain>
    </source>
</reference>
<evidence type="ECO:0000313" key="1">
    <source>
        <dbReference type="EMBL" id="KIR79009.1"/>
    </source>
</evidence>
<evidence type="ECO:0000313" key="2">
    <source>
        <dbReference type="Proteomes" id="UP000054272"/>
    </source>
</evidence>
<dbReference type="SUPFAM" id="SSF103196">
    <property type="entry name" value="Roadblock/LC7 domain"/>
    <property type="match status" value="1"/>
</dbReference>
<accession>A0ABR5BTR2</accession>
<gene>
    <name evidence="1" type="ORF">I306_03986</name>
</gene>
<dbReference type="Gene3D" id="3.30.450.30">
    <property type="entry name" value="Dynein light chain 2a, cytoplasmic"/>
    <property type="match status" value="1"/>
</dbReference>
<name>A0ABR5BTR2_9TREE</name>
<dbReference type="Proteomes" id="UP000054272">
    <property type="component" value="Unassembled WGS sequence"/>
</dbReference>
<proteinExistence type="predicted"/>
<sequence length="127" mass="14071">MQSVPEIEATLARLSAYRNVRGVMVLTHSRPTAHTSNTPDTAILQTTGTVFEGEGGKKYASAVESIVEGVINALKECDENVGCQFADKRTPDKRDEPKFMRIRTKKHELIITPDDKYVLVVLQDPGQ</sequence>
<keyword evidence="2" id="KW-1185">Reference proteome</keyword>